<sequence length="361" mass="40830">MQSFYRKYYKTIFDIALIGITIYLFMLLFSYLYKIATPIFFALVIYVIIEPLAKFLHRKGVKKSIASTISTLVFILVILAILTGLGAIFTSQIYNLVEKIPVYQRILQEQIVNNVDFWQKKLSNVSPEWIERAKEFSSTIIERGGKLATGFLNALFTGLTSVSTFLVNFLIGIILAYFLSIESENWKRLAQTHTPKTFKKAFQFIKENVLLGIGGYLKAQLKMISVTFIVIFAALLVLGVKNAFSISLLMAIFDLLPLLGVSTVFIPWIIYLFIVGQTTMAIWLTVLFATVIIVRQLLEPKITGDTLGVSAFTMLSFMIISLSLFGVAGLILSPILIITLKALYEQGYLKSWIRLPEEEYE</sequence>
<reference evidence="8" key="1">
    <citation type="journal article" date="2019" name="Int. J. Syst. Evol. Microbiol.">
        <title>The Global Catalogue of Microorganisms (GCM) 10K type strain sequencing project: providing services to taxonomists for standard genome sequencing and annotation.</title>
        <authorList>
            <consortium name="The Broad Institute Genomics Platform"/>
            <consortium name="The Broad Institute Genome Sequencing Center for Infectious Disease"/>
            <person name="Wu L."/>
            <person name="Ma J."/>
        </authorList>
    </citation>
    <scope>NUCLEOTIDE SEQUENCE [LARGE SCALE GENOMIC DNA]</scope>
    <source>
        <strain evidence="8">CCUG 57263</strain>
    </source>
</reference>
<accession>A0ABW3D9B7</accession>
<dbReference type="NCBIfam" id="TIGR02872">
    <property type="entry name" value="spore_ytvI"/>
    <property type="match status" value="1"/>
</dbReference>
<dbReference type="PANTHER" id="PTHR21716:SF68">
    <property type="entry name" value="TRANSPORT PROTEIN YTVI-RELATED"/>
    <property type="match status" value="1"/>
</dbReference>
<feature type="transmembrane region" description="Helical" evidence="6">
    <location>
        <begin position="318"/>
        <end position="344"/>
    </location>
</feature>
<feature type="transmembrane region" description="Helical" evidence="6">
    <location>
        <begin position="221"/>
        <end position="240"/>
    </location>
</feature>
<feature type="transmembrane region" description="Helical" evidence="6">
    <location>
        <begin position="69"/>
        <end position="89"/>
    </location>
</feature>
<dbReference type="PANTHER" id="PTHR21716">
    <property type="entry name" value="TRANSMEMBRANE PROTEIN"/>
    <property type="match status" value="1"/>
</dbReference>
<organism evidence="7 8">
    <name type="scientific">Paenibacillus residui</name>
    <dbReference type="NCBI Taxonomy" id="629724"/>
    <lineage>
        <taxon>Bacteria</taxon>
        <taxon>Bacillati</taxon>
        <taxon>Bacillota</taxon>
        <taxon>Bacilli</taxon>
        <taxon>Bacillales</taxon>
        <taxon>Paenibacillaceae</taxon>
        <taxon>Paenibacillus</taxon>
    </lineage>
</organism>
<feature type="transmembrane region" description="Helical" evidence="6">
    <location>
        <begin position="281"/>
        <end position="298"/>
    </location>
</feature>
<dbReference type="Pfam" id="PF01594">
    <property type="entry name" value="AI-2E_transport"/>
    <property type="match status" value="1"/>
</dbReference>
<dbReference type="Proteomes" id="UP001597120">
    <property type="component" value="Unassembled WGS sequence"/>
</dbReference>
<evidence type="ECO:0000313" key="8">
    <source>
        <dbReference type="Proteomes" id="UP001597120"/>
    </source>
</evidence>
<proteinExistence type="inferred from homology"/>
<dbReference type="InterPro" id="IPR002549">
    <property type="entry name" value="AI-2E-like"/>
</dbReference>
<evidence type="ECO:0000313" key="7">
    <source>
        <dbReference type="EMBL" id="MFD0870090.1"/>
    </source>
</evidence>
<comment type="caution">
    <text evidence="7">The sequence shown here is derived from an EMBL/GenBank/DDBJ whole genome shotgun (WGS) entry which is preliminary data.</text>
</comment>
<name>A0ABW3D9B7_9BACL</name>
<protein>
    <submittedName>
        <fullName evidence="7">Sporulation integral membrane protein YtvI</fullName>
    </submittedName>
</protein>
<evidence type="ECO:0000256" key="5">
    <source>
        <dbReference type="ARBA" id="ARBA00023136"/>
    </source>
</evidence>
<keyword evidence="4 6" id="KW-1133">Transmembrane helix</keyword>
<comment type="subcellular location">
    <subcellularLocation>
        <location evidence="1">Membrane</location>
        <topology evidence="1">Multi-pass membrane protein</topology>
    </subcellularLocation>
</comment>
<keyword evidence="5 6" id="KW-0472">Membrane</keyword>
<feature type="transmembrane region" description="Helical" evidence="6">
    <location>
        <begin position="154"/>
        <end position="179"/>
    </location>
</feature>
<keyword evidence="8" id="KW-1185">Reference proteome</keyword>
<evidence type="ECO:0000256" key="2">
    <source>
        <dbReference type="ARBA" id="ARBA00009773"/>
    </source>
</evidence>
<dbReference type="EMBL" id="JBHTIU010000039">
    <property type="protein sequence ID" value="MFD0870090.1"/>
    <property type="molecule type" value="Genomic_DNA"/>
</dbReference>
<dbReference type="InterPro" id="IPR014227">
    <property type="entry name" value="YtvI-like"/>
</dbReference>
<keyword evidence="3 6" id="KW-0812">Transmembrane</keyword>
<evidence type="ECO:0000256" key="1">
    <source>
        <dbReference type="ARBA" id="ARBA00004141"/>
    </source>
</evidence>
<feature type="transmembrane region" description="Helical" evidence="6">
    <location>
        <begin position="39"/>
        <end position="57"/>
    </location>
</feature>
<feature type="transmembrane region" description="Helical" evidence="6">
    <location>
        <begin position="12"/>
        <end position="33"/>
    </location>
</feature>
<dbReference type="RefSeq" id="WP_379288589.1">
    <property type="nucleotide sequence ID" value="NZ_JBHTIU010000039.1"/>
</dbReference>
<evidence type="ECO:0000256" key="3">
    <source>
        <dbReference type="ARBA" id="ARBA00022692"/>
    </source>
</evidence>
<feature type="transmembrane region" description="Helical" evidence="6">
    <location>
        <begin position="246"/>
        <end position="274"/>
    </location>
</feature>
<gene>
    <name evidence="7" type="primary">ytvI</name>
    <name evidence="7" type="ORF">ACFQ03_13090</name>
</gene>
<evidence type="ECO:0000256" key="6">
    <source>
        <dbReference type="SAM" id="Phobius"/>
    </source>
</evidence>
<comment type="similarity">
    <text evidence="2">Belongs to the autoinducer-2 exporter (AI-2E) (TC 2.A.86) family.</text>
</comment>
<evidence type="ECO:0000256" key="4">
    <source>
        <dbReference type="ARBA" id="ARBA00022989"/>
    </source>
</evidence>